<dbReference type="Proteomes" id="UP000070501">
    <property type="component" value="Unassembled WGS sequence"/>
</dbReference>
<dbReference type="AlphaFoldDB" id="A0A136JIZ2"/>
<protein>
    <submittedName>
        <fullName evidence="1">Uncharacterized protein</fullName>
    </submittedName>
</protein>
<reference evidence="2" key="1">
    <citation type="submission" date="2016-02" db="EMBL/GenBank/DDBJ databases">
        <title>Draft genome sequence of Microdochium bolleyi, a fungal endophyte of beachgrass.</title>
        <authorList>
            <consortium name="DOE Joint Genome Institute"/>
            <person name="David A.S."/>
            <person name="May G."/>
            <person name="Haridas S."/>
            <person name="Lim J."/>
            <person name="Wang M."/>
            <person name="Labutti K."/>
            <person name="Lipzen A."/>
            <person name="Barry K."/>
            <person name="Grigoriev I.V."/>
        </authorList>
    </citation>
    <scope>NUCLEOTIDE SEQUENCE [LARGE SCALE GENOMIC DNA]</scope>
    <source>
        <strain evidence="2">J235TASD1</strain>
    </source>
</reference>
<evidence type="ECO:0000313" key="2">
    <source>
        <dbReference type="Proteomes" id="UP000070501"/>
    </source>
</evidence>
<proteinExistence type="predicted"/>
<gene>
    <name evidence="1" type="ORF">Micbo1qcDRAFT_155901</name>
</gene>
<organism evidence="1 2">
    <name type="scientific">Microdochium bolleyi</name>
    <dbReference type="NCBI Taxonomy" id="196109"/>
    <lineage>
        <taxon>Eukaryota</taxon>
        <taxon>Fungi</taxon>
        <taxon>Dikarya</taxon>
        <taxon>Ascomycota</taxon>
        <taxon>Pezizomycotina</taxon>
        <taxon>Sordariomycetes</taxon>
        <taxon>Xylariomycetidae</taxon>
        <taxon>Xylariales</taxon>
        <taxon>Microdochiaceae</taxon>
        <taxon>Microdochium</taxon>
    </lineage>
</organism>
<accession>A0A136JIZ2</accession>
<dbReference type="EMBL" id="KQ964245">
    <property type="protein sequence ID" value="KXJ97125.1"/>
    <property type="molecule type" value="Genomic_DNA"/>
</dbReference>
<name>A0A136JIZ2_9PEZI</name>
<dbReference type="InParanoid" id="A0A136JIZ2"/>
<evidence type="ECO:0000313" key="1">
    <source>
        <dbReference type="EMBL" id="KXJ97125.1"/>
    </source>
</evidence>
<sequence>MSRPPPLFFSLAWKLGVSEDVDVDVDMVPMCEVCCWSSSSSAGRRKAGWRMLEVGSTRQGRQGRTPIGAEDRADFFFSFGQEQSQLPRTV</sequence>
<keyword evidence="2" id="KW-1185">Reference proteome</keyword>